<evidence type="ECO:0000256" key="5">
    <source>
        <dbReference type="SAM" id="MobiDB-lite"/>
    </source>
</evidence>
<evidence type="ECO:0000256" key="3">
    <source>
        <dbReference type="ARBA" id="ARBA00023239"/>
    </source>
</evidence>
<accession>A0ABP1G218</accession>
<dbReference type="Pfam" id="PF02211">
    <property type="entry name" value="NHase_beta_C"/>
    <property type="match status" value="1"/>
</dbReference>
<evidence type="ECO:0000256" key="4">
    <source>
        <dbReference type="ARBA" id="ARBA00044877"/>
    </source>
</evidence>
<feature type="domain" description="Nitrile hydratase alpha/Thiocyanate hydrolase gamma" evidence="7">
    <location>
        <begin position="270"/>
        <end position="465"/>
    </location>
</feature>
<dbReference type="Gene3D" id="1.10.472.20">
    <property type="entry name" value="Nitrile hydratase, beta subunit"/>
    <property type="match status" value="1"/>
</dbReference>
<evidence type="ECO:0000313" key="10">
    <source>
        <dbReference type="Proteomes" id="UP001497392"/>
    </source>
</evidence>
<dbReference type="Pfam" id="PF02979">
    <property type="entry name" value="NHase_alpha"/>
    <property type="match status" value="1"/>
</dbReference>
<feature type="domain" description="Nitrile hydratase beta subunit" evidence="6">
    <location>
        <begin position="105"/>
        <end position="201"/>
    </location>
</feature>
<keyword evidence="10" id="KW-1185">Reference proteome</keyword>
<sequence length="477" mass="53361">MAAPGALGIHDLGGQAISKIDTTPKPLAFWECQTHALADVCFTKGLWTVDEMRRGIEGLPEAAYRELTYYEKWARSLATILKERGTVQQAELDTVLGNKDLDSLAVRFKAGDLVRVKPEDFMGRWRRPHLRTPGYIFGVIGTIERDCVGLSPDPDQVAFREPVTRQPLYRVRFAQSDVWPEYASGSNDTLDIEIHQHWLEPALAGDLRKQEGRRAQLRLDKSEDEAHEHTHEDDHSHSHGAIDHGDHVHEARHEVEANAVAAEGDTSEKSRLTEALIQVLQSKGLVRPEELQATIEEVETRGQKGLGAELVVKAWTDPAFKQRLLQNATHASAELGIAVGEPFSKSVAKPVTPKPDEPFVLTAVENTADVHNVIVCTLCSCYPTKLLGTSPHWYRSRSYRARVVREPRAVLREFGTELPKDVAVHVHDSTADLRYIVLPRRPDGTDGWSMDRLKELVTRDSMIGVKFARLPESVTCQ</sequence>
<name>A0ABP1G218_9CHLO</name>
<evidence type="ECO:0000259" key="6">
    <source>
        <dbReference type="Pfam" id="PF02211"/>
    </source>
</evidence>
<dbReference type="EC" id="4.2.1.84" evidence="1"/>
<evidence type="ECO:0000256" key="1">
    <source>
        <dbReference type="ARBA" id="ARBA00013079"/>
    </source>
</evidence>
<dbReference type="SUPFAM" id="SSF56209">
    <property type="entry name" value="Nitrile hydratase alpha chain"/>
    <property type="match status" value="1"/>
</dbReference>
<gene>
    <name evidence="9" type="primary">g7182</name>
    <name evidence="9" type="ORF">VP750_LOCUS6147</name>
</gene>
<dbReference type="Gene3D" id="3.90.330.10">
    <property type="entry name" value="Nitrile hydratase alpha /Thiocyanate hydrolase gamma"/>
    <property type="match status" value="1"/>
</dbReference>
<protein>
    <recommendedName>
        <fullName evidence="1">nitrile hydratase</fullName>
        <ecNumber evidence="1">4.2.1.84</ecNumber>
    </recommendedName>
</protein>
<dbReference type="InterPro" id="IPR036648">
    <property type="entry name" value="CN_Hdrase_a/SCN_Hdrase_g_sf"/>
</dbReference>
<evidence type="ECO:0000259" key="8">
    <source>
        <dbReference type="Pfam" id="PF21006"/>
    </source>
</evidence>
<keyword evidence="3" id="KW-0456">Lyase</keyword>
<reference evidence="9 10" key="1">
    <citation type="submission" date="2024-06" db="EMBL/GenBank/DDBJ databases">
        <authorList>
            <person name="Kraege A."/>
            <person name="Thomma B."/>
        </authorList>
    </citation>
    <scope>NUCLEOTIDE SEQUENCE [LARGE SCALE GENOMIC DNA]</scope>
</reference>
<feature type="domain" description="Nitrile hydratase beta subunit-like N-terminal" evidence="8">
    <location>
        <begin position="8"/>
        <end position="95"/>
    </location>
</feature>
<comment type="caution">
    <text evidence="9">The sequence shown here is derived from an EMBL/GenBank/DDBJ whole genome shotgun (WGS) entry which is preliminary data.</text>
</comment>
<dbReference type="InterPro" id="IPR004232">
    <property type="entry name" value="CN_Hdrtase_a/SCN_Hdrlase_g"/>
</dbReference>
<keyword evidence="2" id="KW-0479">Metal-binding</keyword>
<dbReference type="Pfam" id="PF21006">
    <property type="entry name" value="NHase_beta_N"/>
    <property type="match status" value="1"/>
</dbReference>
<dbReference type="InterPro" id="IPR024690">
    <property type="entry name" value="CN_hydtase_beta_dom_C"/>
</dbReference>
<evidence type="ECO:0000313" key="9">
    <source>
        <dbReference type="EMBL" id="CAL5224488.1"/>
    </source>
</evidence>
<dbReference type="InterPro" id="IPR049054">
    <property type="entry name" value="CN_hydtase_beta-like_N"/>
</dbReference>
<dbReference type="Proteomes" id="UP001497392">
    <property type="component" value="Unassembled WGS sequence"/>
</dbReference>
<dbReference type="InterPro" id="IPR042262">
    <property type="entry name" value="CN_hydtase_beta_C"/>
</dbReference>
<dbReference type="InterPro" id="IPR008990">
    <property type="entry name" value="Elect_transpt_acc-like_dom_sf"/>
</dbReference>
<proteinExistence type="predicted"/>
<organism evidence="9 10">
    <name type="scientific">Coccomyxa viridis</name>
    <dbReference type="NCBI Taxonomy" id="1274662"/>
    <lineage>
        <taxon>Eukaryota</taxon>
        <taxon>Viridiplantae</taxon>
        <taxon>Chlorophyta</taxon>
        <taxon>core chlorophytes</taxon>
        <taxon>Trebouxiophyceae</taxon>
        <taxon>Trebouxiophyceae incertae sedis</taxon>
        <taxon>Coccomyxaceae</taxon>
        <taxon>Coccomyxa</taxon>
    </lineage>
</organism>
<evidence type="ECO:0000256" key="2">
    <source>
        <dbReference type="ARBA" id="ARBA00022723"/>
    </source>
</evidence>
<dbReference type="Gene3D" id="2.30.30.50">
    <property type="match status" value="1"/>
</dbReference>
<evidence type="ECO:0000259" key="7">
    <source>
        <dbReference type="Pfam" id="PF02979"/>
    </source>
</evidence>
<feature type="region of interest" description="Disordered" evidence="5">
    <location>
        <begin position="220"/>
        <end position="243"/>
    </location>
</feature>
<dbReference type="SUPFAM" id="SSF50090">
    <property type="entry name" value="Electron transport accessory proteins"/>
    <property type="match status" value="1"/>
</dbReference>
<comment type="catalytic activity">
    <reaction evidence="4">
        <text>an aliphatic primary amide = an aliphatic nitrile + H2O</text>
        <dbReference type="Rhea" id="RHEA:12673"/>
        <dbReference type="ChEBI" id="CHEBI:15377"/>
        <dbReference type="ChEBI" id="CHEBI:65285"/>
        <dbReference type="ChEBI" id="CHEBI:80291"/>
        <dbReference type="EC" id="4.2.1.84"/>
    </reaction>
</comment>
<dbReference type="EMBL" id="CAXHTA020000011">
    <property type="protein sequence ID" value="CAL5224488.1"/>
    <property type="molecule type" value="Genomic_DNA"/>
</dbReference>